<evidence type="ECO:0000256" key="4">
    <source>
        <dbReference type="ARBA" id="ARBA00023239"/>
    </source>
</evidence>
<organism evidence="6 7">
    <name type="scientific">Piloderma croceum (strain F 1598)</name>
    <dbReference type="NCBI Taxonomy" id="765440"/>
    <lineage>
        <taxon>Eukaryota</taxon>
        <taxon>Fungi</taxon>
        <taxon>Dikarya</taxon>
        <taxon>Basidiomycota</taxon>
        <taxon>Agaricomycotina</taxon>
        <taxon>Agaricomycetes</taxon>
        <taxon>Agaricomycetidae</taxon>
        <taxon>Atheliales</taxon>
        <taxon>Atheliaceae</taxon>
        <taxon>Piloderma</taxon>
    </lineage>
</organism>
<dbReference type="EMBL" id="KN833026">
    <property type="protein sequence ID" value="KIM77319.1"/>
    <property type="molecule type" value="Genomic_DNA"/>
</dbReference>
<dbReference type="Proteomes" id="UP000054166">
    <property type="component" value="Unassembled WGS sequence"/>
</dbReference>
<feature type="domain" description="CENP-V/GFA" evidence="5">
    <location>
        <begin position="6"/>
        <end position="115"/>
    </location>
</feature>
<dbReference type="PROSITE" id="PS51891">
    <property type="entry name" value="CENP_V_GFA"/>
    <property type="match status" value="1"/>
</dbReference>
<keyword evidence="7" id="KW-1185">Reference proteome</keyword>
<keyword evidence="4" id="KW-0456">Lyase</keyword>
<gene>
    <name evidence="6" type="ORF">PILCRDRAFT_825483</name>
</gene>
<evidence type="ECO:0000313" key="7">
    <source>
        <dbReference type="Proteomes" id="UP000054166"/>
    </source>
</evidence>
<reference evidence="7" key="2">
    <citation type="submission" date="2015-01" db="EMBL/GenBank/DDBJ databases">
        <title>Evolutionary Origins and Diversification of the Mycorrhizal Mutualists.</title>
        <authorList>
            <consortium name="DOE Joint Genome Institute"/>
            <consortium name="Mycorrhizal Genomics Consortium"/>
            <person name="Kohler A."/>
            <person name="Kuo A."/>
            <person name="Nagy L.G."/>
            <person name="Floudas D."/>
            <person name="Copeland A."/>
            <person name="Barry K.W."/>
            <person name="Cichocki N."/>
            <person name="Veneault-Fourrey C."/>
            <person name="LaButti K."/>
            <person name="Lindquist E.A."/>
            <person name="Lipzen A."/>
            <person name="Lundell T."/>
            <person name="Morin E."/>
            <person name="Murat C."/>
            <person name="Riley R."/>
            <person name="Ohm R."/>
            <person name="Sun H."/>
            <person name="Tunlid A."/>
            <person name="Henrissat B."/>
            <person name="Grigoriev I.V."/>
            <person name="Hibbett D.S."/>
            <person name="Martin F."/>
        </authorList>
    </citation>
    <scope>NUCLEOTIDE SEQUENCE [LARGE SCALE GENOMIC DNA]</scope>
    <source>
        <strain evidence="7">F 1598</strain>
    </source>
</reference>
<evidence type="ECO:0000256" key="2">
    <source>
        <dbReference type="ARBA" id="ARBA00022723"/>
    </source>
</evidence>
<dbReference type="InterPro" id="IPR006913">
    <property type="entry name" value="CENP-V/GFA"/>
</dbReference>
<keyword evidence="2" id="KW-0479">Metal-binding</keyword>
<sequence length="138" mass="15102">MTIKPITGHCLCGKVSYTIDAEHRGAGICHCEPCRRGSGAVYSLVIVVPRNSVTITGPSKEYLTDADSGKPAHRIFCPNCGSQIANNPDSDTSVTFIKAGTLDAEIRNTLKPEFEVYTDFRLPYINATYGEQYKRGKN</sequence>
<dbReference type="PANTHER" id="PTHR33337:SF40">
    <property type="entry name" value="CENP-V_GFA DOMAIN-CONTAINING PROTEIN-RELATED"/>
    <property type="match status" value="1"/>
</dbReference>
<comment type="similarity">
    <text evidence="1">Belongs to the Gfa family.</text>
</comment>
<keyword evidence="3" id="KW-0862">Zinc</keyword>
<dbReference type="Gene3D" id="3.90.1590.10">
    <property type="entry name" value="glutathione-dependent formaldehyde- activating enzyme (gfa)"/>
    <property type="match status" value="1"/>
</dbReference>
<evidence type="ECO:0000259" key="5">
    <source>
        <dbReference type="PROSITE" id="PS51891"/>
    </source>
</evidence>
<evidence type="ECO:0000256" key="1">
    <source>
        <dbReference type="ARBA" id="ARBA00005495"/>
    </source>
</evidence>
<protein>
    <recommendedName>
        <fullName evidence="5">CENP-V/GFA domain-containing protein</fullName>
    </recommendedName>
</protein>
<dbReference type="GO" id="GO:0046872">
    <property type="term" value="F:metal ion binding"/>
    <property type="evidence" value="ECO:0007669"/>
    <property type="project" value="UniProtKB-KW"/>
</dbReference>
<dbReference type="Pfam" id="PF04828">
    <property type="entry name" value="GFA"/>
    <property type="match status" value="1"/>
</dbReference>
<dbReference type="GO" id="GO:0016846">
    <property type="term" value="F:carbon-sulfur lyase activity"/>
    <property type="evidence" value="ECO:0007669"/>
    <property type="project" value="InterPro"/>
</dbReference>
<dbReference type="InParanoid" id="A0A0C3FBS0"/>
<proteinExistence type="inferred from homology"/>
<dbReference type="HOGENOM" id="CLU_055491_6_2_1"/>
<name>A0A0C3FBS0_PILCF</name>
<dbReference type="PANTHER" id="PTHR33337">
    <property type="entry name" value="GFA DOMAIN-CONTAINING PROTEIN"/>
    <property type="match status" value="1"/>
</dbReference>
<dbReference type="AlphaFoldDB" id="A0A0C3FBS0"/>
<evidence type="ECO:0000313" key="6">
    <source>
        <dbReference type="EMBL" id="KIM77319.1"/>
    </source>
</evidence>
<evidence type="ECO:0000256" key="3">
    <source>
        <dbReference type="ARBA" id="ARBA00022833"/>
    </source>
</evidence>
<dbReference type="OrthoDB" id="428768at2759"/>
<dbReference type="InterPro" id="IPR011057">
    <property type="entry name" value="Mss4-like_sf"/>
</dbReference>
<dbReference type="STRING" id="765440.A0A0C3FBS0"/>
<reference evidence="6 7" key="1">
    <citation type="submission" date="2014-04" db="EMBL/GenBank/DDBJ databases">
        <authorList>
            <consortium name="DOE Joint Genome Institute"/>
            <person name="Kuo A."/>
            <person name="Tarkka M."/>
            <person name="Buscot F."/>
            <person name="Kohler A."/>
            <person name="Nagy L.G."/>
            <person name="Floudas D."/>
            <person name="Copeland A."/>
            <person name="Barry K.W."/>
            <person name="Cichocki N."/>
            <person name="Veneault-Fourrey C."/>
            <person name="LaButti K."/>
            <person name="Lindquist E.A."/>
            <person name="Lipzen A."/>
            <person name="Lundell T."/>
            <person name="Morin E."/>
            <person name="Murat C."/>
            <person name="Sun H."/>
            <person name="Tunlid A."/>
            <person name="Henrissat B."/>
            <person name="Grigoriev I.V."/>
            <person name="Hibbett D.S."/>
            <person name="Martin F."/>
            <person name="Nordberg H.P."/>
            <person name="Cantor M.N."/>
            <person name="Hua S.X."/>
        </authorList>
    </citation>
    <scope>NUCLEOTIDE SEQUENCE [LARGE SCALE GENOMIC DNA]</scope>
    <source>
        <strain evidence="6 7">F 1598</strain>
    </source>
</reference>
<dbReference type="SUPFAM" id="SSF51316">
    <property type="entry name" value="Mss4-like"/>
    <property type="match status" value="1"/>
</dbReference>
<accession>A0A0C3FBS0</accession>